<dbReference type="InterPro" id="IPR036514">
    <property type="entry name" value="SGNH_hydro_sf"/>
</dbReference>
<feature type="chain" id="PRO_5032903653" evidence="1">
    <location>
        <begin position="25"/>
        <end position="401"/>
    </location>
</feature>
<dbReference type="RefSeq" id="XP_065961872.1">
    <property type="nucleotide sequence ID" value="XM_066107423.1"/>
</dbReference>
<proteinExistence type="predicted"/>
<organism evidence="2 3">
    <name type="scientific">Pyrenophora tritici-repentis</name>
    <dbReference type="NCBI Taxonomy" id="45151"/>
    <lineage>
        <taxon>Eukaryota</taxon>
        <taxon>Fungi</taxon>
        <taxon>Dikarya</taxon>
        <taxon>Ascomycota</taxon>
        <taxon>Pezizomycotina</taxon>
        <taxon>Dothideomycetes</taxon>
        <taxon>Pleosporomycetidae</taxon>
        <taxon>Pleosporales</taxon>
        <taxon>Pleosporineae</taxon>
        <taxon>Pleosporaceae</taxon>
        <taxon>Pyrenophora</taxon>
    </lineage>
</organism>
<dbReference type="EMBL" id="NQIK02000005">
    <property type="protein sequence ID" value="KAF7570098.1"/>
    <property type="molecule type" value="Genomic_DNA"/>
</dbReference>
<evidence type="ECO:0000313" key="2">
    <source>
        <dbReference type="EMBL" id="KAF7570098.1"/>
    </source>
</evidence>
<dbReference type="GeneID" id="90956521"/>
<dbReference type="Proteomes" id="UP000245464">
    <property type="component" value="Chromosome 5"/>
</dbReference>
<feature type="signal peptide" evidence="1">
    <location>
        <begin position="1"/>
        <end position="24"/>
    </location>
</feature>
<gene>
    <name evidence="2" type="ORF">PtrM4_101000</name>
</gene>
<accession>A0A834VP06</accession>
<keyword evidence="1" id="KW-0732">Signal</keyword>
<protein>
    <submittedName>
        <fullName evidence="2">Uncharacterized protein</fullName>
    </submittedName>
</protein>
<dbReference type="KEGG" id="ptrr:90956521"/>
<dbReference type="Gene3D" id="3.40.50.1110">
    <property type="entry name" value="SGNH hydrolase"/>
    <property type="match status" value="1"/>
</dbReference>
<evidence type="ECO:0000313" key="3">
    <source>
        <dbReference type="Proteomes" id="UP000245464"/>
    </source>
</evidence>
<comment type="caution">
    <text evidence="2">The sequence shown here is derived from an EMBL/GenBank/DDBJ whole genome shotgun (WGS) entry which is preliminary data.</text>
</comment>
<name>A0A834VP06_9PLEO</name>
<evidence type="ECO:0000256" key="1">
    <source>
        <dbReference type="SAM" id="SignalP"/>
    </source>
</evidence>
<reference evidence="2" key="1">
    <citation type="journal article" date="2018" name="BMC Genomics">
        <title>Comparative genomics of the wheat fungal pathogen Pyrenophora tritici-repentis reveals chromosomal variations and genome plasticity.</title>
        <authorList>
            <person name="Moolhuijzen P."/>
            <person name="See P.T."/>
            <person name="Hane J.K."/>
            <person name="Shi G."/>
            <person name="Liu Z."/>
            <person name="Oliver R.P."/>
            <person name="Moffat C.S."/>
        </authorList>
    </citation>
    <scope>NUCLEOTIDE SEQUENCE [LARGE SCALE GENOMIC DNA]</scope>
    <source>
        <strain evidence="2">M4</strain>
    </source>
</reference>
<dbReference type="AlphaFoldDB" id="A0A834VP06"/>
<sequence>MRFVSRLHACAALALLTILYCTWLRSNDIGNTVHTWSGNAHRIVVFGNDWSDTGSYRIAPSGLSAVVARDADRGDLWVETLCKEASDYRLGCDTIDNFAHSAPDAVGGLQTGALVDADVHAEAKGAKSNNSAVIPFDLKAQVEQFITYNKGRRIIPQRFRKMDQWTYFTVFFGLWDLLEYSGVERRKGMVAIEKSIDALFRELDVLAQHTIFPPKVIIPKMIDVTFLPVFQSKKKAMRGAAFAETQHQLVLLYSYWNSVLVQAASRWKNGTVYMPEPNDLIMQEVRAQQLYMRQISDAAGVGKQAPLFEYVEQPCLASQRSNAIALQVADVHKCSAPAEHLFWDDIQLSGPAHELIGKQAALLVRGNLTVDIQQGLRGSDKGEEADVEEGQSFNLKFPPGY</sequence>